<evidence type="ECO:0000256" key="5">
    <source>
        <dbReference type="PROSITE-ProRule" id="PRU00192"/>
    </source>
</evidence>
<dbReference type="InterPro" id="IPR001849">
    <property type="entry name" value="PH_domain"/>
</dbReference>
<dbReference type="Proteomes" id="UP000887581">
    <property type="component" value="Unplaced"/>
</dbReference>
<dbReference type="SMART" id="SM00326">
    <property type="entry name" value="SH3"/>
    <property type="match status" value="1"/>
</dbReference>
<dbReference type="GO" id="GO:0007167">
    <property type="term" value="P:enzyme-linked receptor protein signaling pathway"/>
    <property type="evidence" value="ECO:0007669"/>
    <property type="project" value="TreeGrafter"/>
</dbReference>
<dbReference type="GO" id="GO:0005737">
    <property type="term" value="C:cytoplasm"/>
    <property type="evidence" value="ECO:0007669"/>
    <property type="project" value="TreeGrafter"/>
</dbReference>
<proteinExistence type="predicted"/>
<feature type="compositionally biased region" description="Basic and acidic residues" evidence="6">
    <location>
        <begin position="9"/>
        <end position="26"/>
    </location>
</feature>
<dbReference type="InterPro" id="IPR036028">
    <property type="entry name" value="SH3-like_dom_sf"/>
</dbReference>
<dbReference type="AlphaFoldDB" id="A0A915PZ83"/>
<evidence type="ECO:0000313" key="9">
    <source>
        <dbReference type="Proteomes" id="UP000887581"/>
    </source>
</evidence>
<protein>
    <submittedName>
        <fullName evidence="10">SH3 domain-containing protein</fullName>
    </submittedName>
</protein>
<dbReference type="GO" id="GO:0035591">
    <property type="term" value="F:signaling adaptor activity"/>
    <property type="evidence" value="ECO:0007669"/>
    <property type="project" value="TreeGrafter"/>
</dbReference>
<keyword evidence="3 4" id="KW-0727">SH2 domain</keyword>
<dbReference type="GO" id="GO:0016477">
    <property type="term" value="P:cell migration"/>
    <property type="evidence" value="ECO:0007669"/>
    <property type="project" value="TreeGrafter"/>
</dbReference>
<evidence type="ECO:0000256" key="6">
    <source>
        <dbReference type="SAM" id="MobiDB-lite"/>
    </source>
</evidence>
<evidence type="ECO:0000256" key="2">
    <source>
        <dbReference type="ARBA" id="ARBA00022468"/>
    </source>
</evidence>
<feature type="region of interest" description="Disordered" evidence="6">
    <location>
        <begin position="1"/>
        <end position="29"/>
    </location>
</feature>
<dbReference type="SUPFAM" id="SSF50729">
    <property type="entry name" value="PH domain-like"/>
    <property type="match status" value="1"/>
</dbReference>
<dbReference type="InterPro" id="IPR008936">
    <property type="entry name" value="Rho_GTPase_activation_prot"/>
</dbReference>
<name>A0A915PZ83_9BILA</name>
<accession>A0A915PZ83</accession>
<dbReference type="SUPFAM" id="SSF55550">
    <property type="entry name" value="SH2 domain"/>
    <property type="match status" value="2"/>
</dbReference>
<dbReference type="InterPro" id="IPR051184">
    <property type="entry name" value="Tyrosine-phos_adapter"/>
</dbReference>
<dbReference type="CDD" id="cd04519">
    <property type="entry name" value="RasGAP"/>
    <property type="match status" value="1"/>
</dbReference>
<dbReference type="Pfam" id="PF00017">
    <property type="entry name" value="SH2"/>
    <property type="match status" value="1"/>
</dbReference>
<evidence type="ECO:0000256" key="1">
    <source>
        <dbReference type="ARBA" id="ARBA00022443"/>
    </source>
</evidence>
<evidence type="ECO:0000259" key="7">
    <source>
        <dbReference type="PROSITE" id="PS50001"/>
    </source>
</evidence>
<evidence type="ECO:0000313" key="10">
    <source>
        <dbReference type="WBParaSite" id="sdigi.contig62.g3322.t1"/>
    </source>
</evidence>
<dbReference type="WBParaSite" id="sdigi.contig62.g3322.t1">
    <property type="protein sequence ID" value="sdigi.contig62.g3322.t1"/>
    <property type="gene ID" value="sdigi.contig62.g3322"/>
</dbReference>
<keyword evidence="1 5" id="KW-0728">SH3 domain</keyword>
<dbReference type="Gene3D" id="2.30.29.30">
    <property type="entry name" value="Pleckstrin-homology domain (PH domain)/Phosphotyrosine-binding domain (PTB)"/>
    <property type="match status" value="1"/>
</dbReference>
<dbReference type="Pfam" id="PF00018">
    <property type="entry name" value="SH3_1"/>
    <property type="match status" value="1"/>
</dbReference>
<dbReference type="InterPro" id="IPR036860">
    <property type="entry name" value="SH2_dom_sf"/>
</dbReference>
<dbReference type="InterPro" id="IPR001452">
    <property type="entry name" value="SH3_domain"/>
</dbReference>
<feature type="domain" description="SH3" evidence="8">
    <location>
        <begin position="131"/>
        <end position="193"/>
    </location>
</feature>
<dbReference type="PROSITE" id="PS50001">
    <property type="entry name" value="SH2"/>
    <property type="match status" value="1"/>
</dbReference>
<organism evidence="9 10">
    <name type="scientific">Setaria digitata</name>
    <dbReference type="NCBI Taxonomy" id="48799"/>
    <lineage>
        <taxon>Eukaryota</taxon>
        <taxon>Metazoa</taxon>
        <taxon>Ecdysozoa</taxon>
        <taxon>Nematoda</taxon>
        <taxon>Chromadorea</taxon>
        <taxon>Rhabditida</taxon>
        <taxon>Spirurina</taxon>
        <taxon>Spiruromorpha</taxon>
        <taxon>Filarioidea</taxon>
        <taxon>Setariidae</taxon>
        <taxon>Setaria</taxon>
    </lineage>
</organism>
<keyword evidence="9" id="KW-1185">Reference proteome</keyword>
<evidence type="ECO:0000256" key="3">
    <source>
        <dbReference type="ARBA" id="ARBA00022999"/>
    </source>
</evidence>
<evidence type="ECO:0000256" key="4">
    <source>
        <dbReference type="PROSITE-ProRule" id="PRU00191"/>
    </source>
</evidence>
<sequence length="865" mass="98367">MSDAIESGMEEKQKVAEHESEVEERPTTSLDSVDCFHGFITEEEAEYRLRECKIDGALILHAEQNSVTLKFYLSWLSPTNHSVIHFSIDRICGEYFLSGRPFTTLSGLIQAFISESKARVLPLQPPSPVKLVNRQRIAILPFRAMPDTDEISFCEGDLLTEIQRVDNEWAWARLEKNGKSGLVAVQLTVPLNDKSVKPEELPYFHDEPINVLTQRLTQYGGGCYLLRHSIMQHNSYTLMVNTGAHIEKFQIKRTPDGNFEIGGRVFATIPDIIERRGRRMVPADRPCRKGFTLISIALSQKYSEKEICEGFHLMRAVLTNAFDRDLSGKNADRKLRSLTTSSFCPQTILAAYAYRRCKEDKWKRCYIILNDSNGSQLYVLDHEKRAKPKVVLDLTFCFVYKIMDELFDRANCLLVAVNGMDIHSSVHLSFQNEGTYLNWLNVLRLRCFGCRHSPSPFAVVPTIDDYFIRSTTVIYLTLTSFRGSYFKSDSTYSAMVMINGIFLTRTQQVMPSKNTIVFNRFIPPGPCSLKFELCSYNPLPTKTRAIVFRDYLQKDISPLYALADDGKELCVEDNFEGFVFRAVRHRIVLLPEEQYASFFMLLTTRSFILSTWIGSVLDIFNRKCFARLLLSVLLPNYDLMMSFVEVIVREQIKRETEVTLFRCDSFCTCCISTVLRMTGEGLVAEELLTGGQPKQELEIMSALKSLSEHLPLLFRAILSHIIKTAKAYFSGSQRIARRVASVFFILRFVNPILTLWGSGSAEQSRQLPKTIQSLANQASSPDYCPEKSSRSVRLMADLLDSVALSPSEVESSENPFCGYSKIDQLALLAFQVEQVLKQQDSANCPLPEAYTVISLLKKHAEKYLS</sequence>
<reference evidence="10" key="1">
    <citation type="submission" date="2022-11" db="UniProtKB">
        <authorList>
            <consortium name="WormBaseParasite"/>
        </authorList>
    </citation>
    <scope>IDENTIFICATION</scope>
</reference>
<evidence type="ECO:0000259" key="8">
    <source>
        <dbReference type="PROSITE" id="PS50002"/>
    </source>
</evidence>
<keyword evidence="2" id="KW-0343">GTPase activation</keyword>
<dbReference type="GO" id="GO:0005096">
    <property type="term" value="F:GTPase activator activity"/>
    <property type="evidence" value="ECO:0007669"/>
    <property type="project" value="UniProtKB-KW"/>
</dbReference>
<dbReference type="PANTHER" id="PTHR19969">
    <property type="entry name" value="SH2-SH3 ADAPTOR PROTEIN-RELATED"/>
    <property type="match status" value="1"/>
</dbReference>
<dbReference type="Gene3D" id="3.30.505.10">
    <property type="entry name" value="SH2 domain"/>
    <property type="match status" value="2"/>
</dbReference>
<dbReference type="SUPFAM" id="SSF50044">
    <property type="entry name" value="SH3-domain"/>
    <property type="match status" value="1"/>
</dbReference>
<feature type="domain" description="SH2" evidence="7">
    <location>
        <begin position="35"/>
        <end position="127"/>
    </location>
</feature>
<dbReference type="InterPro" id="IPR011993">
    <property type="entry name" value="PH-like_dom_sf"/>
</dbReference>
<dbReference type="SMART" id="SM00252">
    <property type="entry name" value="SH2"/>
    <property type="match status" value="2"/>
</dbReference>
<dbReference type="GO" id="GO:0030971">
    <property type="term" value="F:receptor tyrosine kinase binding"/>
    <property type="evidence" value="ECO:0007669"/>
    <property type="project" value="TreeGrafter"/>
</dbReference>
<dbReference type="Gene3D" id="2.30.30.40">
    <property type="entry name" value="SH3 Domains"/>
    <property type="match status" value="1"/>
</dbReference>
<dbReference type="PANTHER" id="PTHR19969:SF19">
    <property type="entry name" value="SH2 DOMAIN-CONTAINING PROTEIN"/>
    <property type="match status" value="1"/>
</dbReference>
<dbReference type="SUPFAM" id="SSF48350">
    <property type="entry name" value="GTPase activation domain, GAP"/>
    <property type="match status" value="1"/>
</dbReference>
<dbReference type="SMART" id="SM00233">
    <property type="entry name" value="PH"/>
    <property type="match status" value="1"/>
</dbReference>
<dbReference type="PROSITE" id="PS50002">
    <property type="entry name" value="SH3"/>
    <property type="match status" value="1"/>
</dbReference>
<dbReference type="InterPro" id="IPR000980">
    <property type="entry name" value="SH2"/>
</dbReference>